<proteinExistence type="predicted"/>
<gene>
    <name evidence="3" type="ORF">P167DRAFT_580269</name>
</gene>
<evidence type="ECO:0000256" key="2">
    <source>
        <dbReference type="SAM" id="MobiDB-lite"/>
    </source>
</evidence>
<evidence type="ECO:0000256" key="1">
    <source>
        <dbReference type="SAM" id="Coils"/>
    </source>
</evidence>
<feature type="region of interest" description="Disordered" evidence="2">
    <location>
        <begin position="1"/>
        <end position="27"/>
    </location>
</feature>
<dbReference type="AlphaFoldDB" id="A0A3N4KBA4"/>
<feature type="compositionally biased region" description="Basic and acidic residues" evidence="2">
    <location>
        <begin position="319"/>
        <end position="363"/>
    </location>
</feature>
<dbReference type="Proteomes" id="UP000277580">
    <property type="component" value="Unassembled WGS sequence"/>
</dbReference>
<feature type="compositionally biased region" description="Polar residues" evidence="2">
    <location>
        <begin position="10"/>
        <end position="27"/>
    </location>
</feature>
<evidence type="ECO:0000313" key="3">
    <source>
        <dbReference type="EMBL" id="RPB06622.1"/>
    </source>
</evidence>
<accession>A0A3N4KBA4</accession>
<dbReference type="InParanoid" id="A0A3N4KBA4"/>
<keyword evidence="1" id="KW-0175">Coiled coil</keyword>
<dbReference type="STRING" id="1392247.A0A3N4KBA4"/>
<evidence type="ECO:0000313" key="4">
    <source>
        <dbReference type="Proteomes" id="UP000277580"/>
    </source>
</evidence>
<sequence length="465" mass="51780">MHDNHPFNLEASTSSTAHSPSIDHSSSKLPKMTLAFKTADILHLAAQALTHLMSGQHALHSPDDSKSALQQLVVTVQAAAKLAELAHPEVLTALGGVPAVRSDHEVLMERITAEREMVEMKAEAEKVGSEVQEKEGINAETRKCSMEGEEPIREAGRLNAAAGEVWRKTERAMVEAEAEEVGKETLQAAQVTERTRVEVVKVVRETEKIMAETERVGKEVEWCVAETGRLNAEAEKVARETERARAEMERFKAETERLKAEAMVAWSQKLRIDAETERAKAELERTKVETAVDDEKAGKEAEGATAETERLKAEAMIARSEEMKLDAETERVKPETERTRGEEGQKSLEAEPELKKLETERSVQETGRPEPGNNTGGPQAAGAVRKEVDKSVPVQEVEESKIVDYLDQVEADIARKQNELKVHRANFDTTNVKRLTAEIASLTLEARRERSWRRMWGTSWSVLKT</sequence>
<organism evidence="3 4">
    <name type="scientific">Morchella conica CCBAS932</name>
    <dbReference type="NCBI Taxonomy" id="1392247"/>
    <lineage>
        <taxon>Eukaryota</taxon>
        <taxon>Fungi</taxon>
        <taxon>Dikarya</taxon>
        <taxon>Ascomycota</taxon>
        <taxon>Pezizomycotina</taxon>
        <taxon>Pezizomycetes</taxon>
        <taxon>Pezizales</taxon>
        <taxon>Morchellaceae</taxon>
        <taxon>Morchella</taxon>
    </lineage>
</organism>
<reference evidence="3 4" key="1">
    <citation type="journal article" date="2018" name="Nat. Ecol. Evol.">
        <title>Pezizomycetes genomes reveal the molecular basis of ectomycorrhizal truffle lifestyle.</title>
        <authorList>
            <person name="Murat C."/>
            <person name="Payen T."/>
            <person name="Noel B."/>
            <person name="Kuo A."/>
            <person name="Morin E."/>
            <person name="Chen J."/>
            <person name="Kohler A."/>
            <person name="Krizsan K."/>
            <person name="Balestrini R."/>
            <person name="Da Silva C."/>
            <person name="Montanini B."/>
            <person name="Hainaut M."/>
            <person name="Levati E."/>
            <person name="Barry K.W."/>
            <person name="Belfiori B."/>
            <person name="Cichocki N."/>
            <person name="Clum A."/>
            <person name="Dockter R.B."/>
            <person name="Fauchery L."/>
            <person name="Guy J."/>
            <person name="Iotti M."/>
            <person name="Le Tacon F."/>
            <person name="Lindquist E.A."/>
            <person name="Lipzen A."/>
            <person name="Malagnac F."/>
            <person name="Mello A."/>
            <person name="Molinier V."/>
            <person name="Miyauchi S."/>
            <person name="Poulain J."/>
            <person name="Riccioni C."/>
            <person name="Rubini A."/>
            <person name="Sitrit Y."/>
            <person name="Splivallo R."/>
            <person name="Traeger S."/>
            <person name="Wang M."/>
            <person name="Zifcakova L."/>
            <person name="Wipf D."/>
            <person name="Zambonelli A."/>
            <person name="Paolocci F."/>
            <person name="Nowrousian M."/>
            <person name="Ottonello S."/>
            <person name="Baldrian P."/>
            <person name="Spatafora J.W."/>
            <person name="Henrissat B."/>
            <person name="Nagy L.G."/>
            <person name="Aury J.M."/>
            <person name="Wincker P."/>
            <person name="Grigoriev I.V."/>
            <person name="Bonfante P."/>
            <person name="Martin F.M."/>
        </authorList>
    </citation>
    <scope>NUCLEOTIDE SEQUENCE [LARGE SCALE GENOMIC DNA]</scope>
    <source>
        <strain evidence="3 4">CCBAS932</strain>
    </source>
</reference>
<feature type="coiled-coil region" evidence="1">
    <location>
        <begin position="234"/>
        <end position="261"/>
    </location>
</feature>
<dbReference type="EMBL" id="ML119258">
    <property type="protein sequence ID" value="RPB06622.1"/>
    <property type="molecule type" value="Genomic_DNA"/>
</dbReference>
<feature type="region of interest" description="Disordered" evidence="2">
    <location>
        <begin position="291"/>
        <end position="310"/>
    </location>
</feature>
<name>A0A3N4KBA4_9PEZI</name>
<feature type="region of interest" description="Disordered" evidence="2">
    <location>
        <begin position="319"/>
        <end position="392"/>
    </location>
</feature>
<protein>
    <submittedName>
        <fullName evidence="3">Uncharacterized protein</fullName>
    </submittedName>
</protein>
<keyword evidence="4" id="KW-1185">Reference proteome</keyword>
<dbReference type="OrthoDB" id="5505132at2759"/>